<feature type="domain" description="HTH lacI-type" evidence="4">
    <location>
        <begin position="3"/>
        <end position="57"/>
    </location>
</feature>
<dbReference type="PROSITE" id="PS50932">
    <property type="entry name" value="HTH_LACI_2"/>
    <property type="match status" value="1"/>
</dbReference>
<dbReference type="Gene3D" id="1.10.260.40">
    <property type="entry name" value="lambda repressor-like DNA-binding domains"/>
    <property type="match status" value="1"/>
</dbReference>
<protein>
    <submittedName>
        <fullName evidence="5">HTH-type transcriptional regulator MalR</fullName>
    </submittedName>
</protein>
<evidence type="ECO:0000256" key="2">
    <source>
        <dbReference type="ARBA" id="ARBA00023125"/>
    </source>
</evidence>
<sequence>MSITTKDLAKVCGVSRTTVTRALSGTGRISEETKNRILNMAKELDYQPDLLARSLVKGRSMTIGVVLCDLKNMFFPSVIDAMERVARDNGYLLNITLHDNSKILEENIITQLAGHKIDGLLLDPASREKAHYDYLKKLPFPVVIIGGDRLEDLSFVGNNEFEAADSAARFIAAKGYHSLHFVFPGFEGKEADFYGGHRERLNGAQAAAAGCNMSFSVLGDHDYMEQAARITAAAKNAGEKPAFLCSGDIYAGYIILNLQKKGFTAGVDYGIMGFDRLDLMQMLPISLASVENNVEQIGNEAIGLLLDMIENDRKKQTIYVPYQIIDGTSL</sequence>
<dbReference type="Gene3D" id="3.40.50.2300">
    <property type="match status" value="2"/>
</dbReference>
<comment type="caution">
    <text evidence="5">The sequence shown here is derived from an EMBL/GenBank/DDBJ whole genome shotgun (WGS) entry which is preliminary data.</text>
</comment>
<dbReference type="Proteomes" id="UP000094067">
    <property type="component" value="Unassembled WGS sequence"/>
</dbReference>
<dbReference type="RefSeq" id="WP_069151938.1">
    <property type="nucleotide sequence ID" value="NZ_MCGH01000002.1"/>
</dbReference>
<dbReference type="EMBL" id="MCGH01000002">
    <property type="protein sequence ID" value="ODM05774.1"/>
    <property type="molecule type" value="Genomic_DNA"/>
</dbReference>
<dbReference type="GO" id="GO:0000976">
    <property type="term" value="F:transcription cis-regulatory region binding"/>
    <property type="evidence" value="ECO:0007669"/>
    <property type="project" value="TreeGrafter"/>
</dbReference>
<dbReference type="CDD" id="cd01392">
    <property type="entry name" value="HTH_LacI"/>
    <property type="match status" value="1"/>
</dbReference>
<organism evidence="5 6">
    <name type="scientific">Eisenbergiella tayi</name>
    <dbReference type="NCBI Taxonomy" id="1432052"/>
    <lineage>
        <taxon>Bacteria</taxon>
        <taxon>Bacillati</taxon>
        <taxon>Bacillota</taxon>
        <taxon>Clostridia</taxon>
        <taxon>Lachnospirales</taxon>
        <taxon>Lachnospiraceae</taxon>
        <taxon>Eisenbergiella</taxon>
    </lineage>
</organism>
<keyword evidence="3" id="KW-0804">Transcription</keyword>
<evidence type="ECO:0000256" key="3">
    <source>
        <dbReference type="ARBA" id="ARBA00023163"/>
    </source>
</evidence>
<dbReference type="SUPFAM" id="SSF47413">
    <property type="entry name" value="lambda repressor-like DNA-binding domains"/>
    <property type="match status" value="1"/>
</dbReference>
<keyword evidence="2" id="KW-0238">DNA-binding</keyword>
<keyword evidence="1" id="KW-0805">Transcription regulation</keyword>
<name>A0A1E3AAJ5_9FIRM</name>
<evidence type="ECO:0000256" key="1">
    <source>
        <dbReference type="ARBA" id="ARBA00023015"/>
    </source>
</evidence>
<dbReference type="InterPro" id="IPR010982">
    <property type="entry name" value="Lambda_DNA-bd_dom_sf"/>
</dbReference>
<dbReference type="InterPro" id="IPR046335">
    <property type="entry name" value="LacI/GalR-like_sensor"/>
</dbReference>
<dbReference type="InterPro" id="IPR000843">
    <property type="entry name" value="HTH_LacI"/>
</dbReference>
<dbReference type="InterPro" id="IPR028082">
    <property type="entry name" value="Peripla_BP_I"/>
</dbReference>
<evidence type="ECO:0000313" key="5">
    <source>
        <dbReference type="EMBL" id="ODM05774.1"/>
    </source>
</evidence>
<gene>
    <name evidence="5" type="primary">malR_1</name>
    <name evidence="5" type="ORF">BEI61_01663</name>
</gene>
<evidence type="ECO:0000259" key="4">
    <source>
        <dbReference type="PROSITE" id="PS50932"/>
    </source>
</evidence>
<dbReference type="AlphaFoldDB" id="A0A1E3AAJ5"/>
<dbReference type="PANTHER" id="PTHR30146">
    <property type="entry name" value="LACI-RELATED TRANSCRIPTIONAL REPRESSOR"/>
    <property type="match status" value="1"/>
</dbReference>
<evidence type="ECO:0000313" key="6">
    <source>
        <dbReference type="Proteomes" id="UP000094067"/>
    </source>
</evidence>
<dbReference type="Pfam" id="PF00356">
    <property type="entry name" value="LacI"/>
    <property type="match status" value="1"/>
</dbReference>
<reference evidence="5 6" key="1">
    <citation type="submission" date="2016-07" db="EMBL/GenBank/DDBJ databases">
        <title>Characterization of isolates of Eisenbergiella tayi derived from blood cultures, using whole genome sequencing.</title>
        <authorList>
            <person name="Burdz T."/>
            <person name="Wiebe D."/>
            <person name="Huynh C."/>
            <person name="Bernard K."/>
        </authorList>
    </citation>
    <scope>NUCLEOTIDE SEQUENCE [LARGE SCALE GENOMIC DNA]</scope>
    <source>
        <strain evidence="5 6">NML 110608</strain>
    </source>
</reference>
<dbReference type="SUPFAM" id="SSF53822">
    <property type="entry name" value="Periplasmic binding protein-like I"/>
    <property type="match status" value="1"/>
</dbReference>
<dbReference type="Pfam" id="PF13377">
    <property type="entry name" value="Peripla_BP_3"/>
    <property type="match status" value="1"/>
</dbReference>
<accession>A0A1E3AAJ5</accession>
<dbReference type="PANTHER" id="PTHR30146:SF109">
    <property type="entry name" value="HTH-TYPE TRANSCRIPTIONAL REGULATOR GALS"/>
    <property type="match status" value="1"/>
</dbReference>
<dbReference type="SMART" id="SM00354">
    <property type="entry name" value="HTH_LACI"/>
    <property type="match status" value="1"/>
</dbReference>
<dbReference type="CDD" id="cd06267">
    <property type="entry name" value="PBP1_LacI_sugar_binding-like"/>
    <property type="match status" value="1"/>
</dbReference>
<proteinExistence type="predicted"/>
<dbReference type="GO" id="GO:0003700">
    <property type="term" value="F:DNA-binding transcription factor activity"/>
    <property type="evidence" value="ECO:0007669"/>
    <property type="project" value="TreeGrafter"/>
</dbReference>